<sequence>MYVNKVLEININDIIHDINVFYKNNKINDSSGQLEIINTKNYFCKKSISKYDGTFVIHLEKVILICIQQLEKWNFFKYENPLIGTNKIDKCVCVPNLNLIILQKSNQIFVEEFQTVFINNKINELKLQRRNSISVPSIFFFVFENRLYILDKNSQLWQVNVKDCLNPSRQMEIVKTFELPKNINEIYFKIEKKKNFIISYVNEKEKCIYIIIYNIKTNISQKNKLFIPDYINFEKGIKNITSVSLNQNYFIIFFNSNELFIYRRNEKQQNNMNNIHTEITKSQNNDSYITCNFHKFLGEKQCSQIKYFNNKSLQEIEKYTLEYINKKSKISSISINDDNSLFLIYSANFLEKNTQNKLNNNKYTSIFQKFTDEIYQYYQKFENYSFSKMYGSDNINSSNLLYDISHNLYKRNNMHATLVNIDNNPKNNLNTLLYKNYISTKINPFGNDITSDNTHFNYVTHLYRDTIKKLTKNFNNINEQKELNDNEKIKELLKYSRYLNIHEINQNKIKAINKEFYDDNKIEKEFLYMGFLKDLTNNKKYNFPLESYNNIYLCKTDQYYLILQNSEQNFNLILYKFKFLNKQELLLHLFFYSYYDAVLKSELFLFNILHQFFIYSIYDYSGRYLDSSFLDYQCLFKIRNVFDFLGRAVIYDPFLVRNSSEKIDKLLSLKDNAYNSGPSILTNMNHGEENNNYDYFFYTFSKEDQINYSSKYINKYHIIEKIKLTQSDIHIDIDIQLNKLKNVLFSALRLIYYILKENENYDDISDCSDKNELDEHLFINTIIQTNLKISKPYKNQNDGEDSDQSSELSQVINSDRSSSWSDNDKQEKEENKKKEYLFDLDYKAFESTIEIIKTNEDMKNVLLKYKIELLRQIYKYKVFKYIIKLLKRERYHKSCYYINKEHIKNGKLAKCASTIINNNKNNFPDLLSMFKTNDKGNEQNVREESVSNYSHSFSEHECNYKNGNFHDVINSDKKNTNIYLINWTKFKYDYTPFDIVKYFLINKNYILTKIFYKYFKSYIDNNWQHIFYYIPLNTKIEDFFFLLPRIKKVNILSNKSNTFENVLPQINTSQKHLNKNPEPYNEENHENSKMSYNEEILKSQNSKKDKHNATFKYKPLPFEEKEYDINVEPKNMYEIYCSENEFFEFFIIRCIKIITETHLIRSRLLMFVYISIKIINQNNIYKIFNYDKKIKKYTYNSNYFDRYINKSNNKQNEKNTLSTSLHDGKEDIIGNDITISNPINNISNNCINTQPCNSYNTSMSLQNDNINNNEKFVLQNKQCWNDSNLCDGNFIKNKLQIYLKKDNIKNKNVILIYSLFILIKMYLQSKENHKNIKFEEFMLMDIYKKLCLTIDFDKKYISYEYDQENGNISLFYNKIIDVLSNYKYINAYIMESKNSYYSIFEANIIELYFKNPTNILESIYFNILYTSEQLYVIFCLTTLKQLQLKYFTRYIVHIDNKNRIFPQIPLKKFENISRNNLNYNKQKNKKNAKIDEIYIFLKYIYYAYKHKIMLNDNYQFCYLFLIIFYKYIKINLIHFISIFNDFYNIFPKNVTIKSQPYSSNTHLDKSYNNKTESNFYNFKENIYITSSPFESNQIEHTTTSTHFNINSIFKQNENNQKNVIIHNEHLEYIINCYHDQIEKEYKNDENKEKDNRHVPNCELVEKYLDIFEKHLNALETIKFLNKEINNEENKLNININIIINSKNNMKKSILNIFKIFKYIILYTNYKDDNFTKNCLQVYYNLFNSLHIHIFFFILFYIILFYSNDFRYLYSFIKYYEENYPNLKNVFNYSNIISYLILSKAKTITIYDNFYDFYNFLKKVTSHTDMFNHIDKIKEIVLCLKTMLYIQKLLNQTNKHKENYTNFSKYINKTNAQTKYNENIYHSFSKLIVDPYEISDIPKNFNSLNNIENVKIDYKNININNTAKYIIYDNYISIQTEGNKFKIFKNVIEYNLDISYNYKKVIKLIKFLQIKKSEQLLDSILFVVSIIISQIEYENNEIPKKKFKTDFKTNNIKNESIVTFYLILFMIFSKNHKLKKYKTFIQNVIKYYTILIPNHPQYLYNLSLFFSSYLCLDYTFFLNNIYKYILKKNKFAAILNHTNITINDSNTTFCNFTTIHDLFQETSFKKNKNFSFSPQNYKSPDTPIYITSNFSEKIKSDQSNFADNEIGEKDEMQISENEKTEEINISFFESTFLDNIINEGVYKHDDISSDFEKTEKKKTQSVSSLFLRNEIDTKKKTIFNSEYMNNSDMEEDDQDITSTDDTSQENESDKIKCKQDSDNENSLNHLKINCYKKTINMHNFEKNYVDTQNDQTINKFKTEQIDYLSKSEVNYSVENKTYKNLFINNIFVNHIKKAYSKISKSNISKWKTNYIIQTVNNIKHILKNTKVESMNKNYDETFAEEFHFYIDKDKKQNYKINQKSYFYKSLFHNNLDVAFLYLLQAQDHIFIYNFFKHILQNNNILIVKKISIIDAFIRSVYRIGKSNEINVFLKKLLISISIIRYLLFHLYINKINKIDIKKLYFEDTFKKNIVKSLYKNKSEHILEVIIKIVDMFKVNLEHIKYKFFIQNKYIICKIYNEVSSLLNNQLTSYSQKNKINHKDTNNSYIYKNFHIITNKFQYIFEIEVEKEIMHEIQKQTSNNFLLLYILKNFQRLSYNVDFIFKILFYIYQICLYYICPAIYFIILSSFHISFDKSLSYIHQHLSNFPKNKLISVMVNIRTVFFYFKNNLNHNIVLNNSLTQIDSDQNKQNIFSIIYPEMTSKIEPTTQDQFNNNMNLLCLWNLLSNFDSEINKTDLNSPSQCFTFSLKQTKLKKNSKNNFDISKLKCIKNKTSQNYFNFLLNKTNISPYLYDLNFLLEYLRIYFYPYIFLNLPDYDKIKNIIDIYEKGYLKYYIFQLTLEENELNPKLCKQYNIYSMLTTNDIYKYFYSNKKYIKIFIDFFIYYNIIFKFNQTHNEKCQQFFENILFQDFEFVRNRIKLRYSKWMFLKKYKLNKFFIFYNFLYNYNIYNQNSFYKLIVDNIFEIDILLLILFCIKNNVKIVKYILFKIIIIIFFKNIKINELSLQNIISFISLNAEYHQQNCNHNFDKFPNLFSVILSNEKGKDAENKYYETNLIQNFHSKLFNKDIYIDQTMCNISDTKNEKCNLKNNSSNELIDIDFDENDRYFSGNMISDILNKMEQKLITNMSKVTEENNLFYANSSEIKPQFNQEQINSFMEKNKNSQIEDTRINTKIVTNFCLKYINIKYIIKKWIKNELKSILFISLHQESNVKNLLEKSKNLYFALSKMNGKNVFYYLKEMIRLILQTNRNNSTKQIYQGRIYQFYHFFIIIQAINYLKIHVEIKNNNKNEKTSYIIKNDEKSNNDTQKKYANQIESEINNLDNNIDDKTMIIKSLFFILLIKIVNIYLPTLNKLFFIREENYLYYDKKKNIILKYDIKNFIFILFNFIQTTYSKGYEFIYISLLFLIEYCISLMTKNEEIEKNPTFSYIFIYKKVQNIVNKYTQNYILKNTHQYDDTFKDPLDFIDNKIYLKIKNELSKIYLKILSNCEKYMLLICKIIIGNRINIHDENILLKNSNIDLLYFFTCNYCHIKKNKQNILSPKDNIKKQKIKFFQNQSENRSTSQNTNQIDIFNKNIYKFIKILLVIINYNIIPFKNWEYYDTIKQIIADKEWYKIFELQTNNKKYSSISFLCLKNYKSNHPQLYLEEFNSLSSYETTSNNFDKTLEFFFQPKNILFNNLKNDNLKYDDSDSNFLSNEYKKETLSITSNLQYNINNVESKPTHKQSTNQLPQQNKDDESEFEFNDSLTTDAILNKYGKGFLLSYLNTLNTNEKSQKHFKNIYKKSKMINLLKYSLHILDYWSIDIADSDSQYDEKNKKEKREQKQKENHKKGNKINNHINQSNLFRKNTELKAEGKEESLQLLIFFANYFHFFQNYLQYKILLKMHINNNLSEVNELFFNKGRMWSWYFNETKIKNMIKDCLIKNIYYTDLFNSKTNDEFLKLINKMSSKYTYISKQSFQISEKESLLKDNNNLLDQTYDCFYLKNYHFNKFNKHFIRSLQIQYYLFAKYTGANINMPQNNQNFSKIKNDFNAKHNDFPMFLLNILDICKNTTDVYDFYYQLIIHKLKDDDKLNLKKIQNYWNNLQIYFKNKINNYDLYLMLFYYQYFTFQSIQNSNPSISYLPKNEQKFILYMWIHSTQDLEKKYRES</sequence>
<dbReference type="EMBL" id="LT160022">
    <property type="protein sequence ID" value="CXH88958.1"/>
    <property type="molecule type" value="Genomic_DNA"/>
</dbReference>
<evidence type="ECO:0000313" key="6">
    <source>
        <dbReference type="EMBL" id="SCN21934.1"/>
    </source>
</evidence>
<dbReference type="Proteomes" id="UP000516480">
    <property type="component" value="Chromosome 2"/>
</dbReference>
<keyword evidence="3" id="KW-1133">Transmembrane helix</keyword>
<dbReference type="OMA" id="HNNCLHN"/>
<feature type="region of interest" description="Disordered" evidence="2">
    <location>
        <begin position="793"/>
        <end position="828"/>
    </location>
</feature>
<keyword evidence="3" id="KW-0812">Transmembrane</keyword>
<feature type="compositionally biased region" description="Polar residues" evidence="2">
    <location>
        <begin position="3774"/>
        <end position="3788"/>
    </location>
</feature>
<dbReference type="Proteomes" id="UP000220214">
    <property type="component" value="Chromosome 2"/>
</dbReference>
<feature type="region of interest" description="Disordered" evidence="2">
    <location>
        <begin position="3774"/>
        <end position="3794"/>
    </location>
</feature>
<protein>
    <submittedName>
        <fullName evidence="4">Uncharacterized protein</fullName>
    </submittedName>
</protein>
<feature type="transmembrane region" description="Helical" evidence="3">
    <location>
        <begin position="2487"/>
        <end position="2507"/>
    </location>
</feature>
<feature type="region of interest" description="Disordered" evidence="2">
    <location>
        <begin position="3867"/>
        <end position="3893"/>
    </location>
</feature>
<feature type="transmembrane region" description="Helical" evidence="3">
    <location>
        <begin position="2657"/>
        <end position="2681"/>
    </location>
</feature>
<evidence type="ECO:0000256" key="1">
    <source>
        <dbReference type="SAM" id="Coils"/>
    </source>
</evidence>
<organism evidence="4 7">
    <name type="scientific">Plasmodium berghei</name>
    <dbReference type="NCBI Taxonomy" id="5821"/>
    <lineage>
        <taxon>Eukaryota</taxon>
        <taxon>Sar</taxon>
        <taxon>Alveolata</taxon>
        <taxon>Apicomplexa</taxon>
        <taxon>Aconoidasida</taxon>
        <taxon>Haemosporida</taxon>
        <taxon>Plasmodiidae</taxon>
        <taxon>Plasmodium</taxon>
        <taxon>Plasmodium (Vinckeia)</taxon>
    </lineage>
</organism>
<evidence type="ECO:0000313" key="7">
    <source>
        <dbReference type="Proteomes" id="UP000069549"/>
    </source>
</evidence>
<evidence type="ECO:0000313" key="9">
    <source>
        <dbReference type="Proteomes" id="UP000516480"/>
    </source>
</evidence>
<dbReference type="EMBL" id="LT614628">
    <property type="protein sequence ID" value="SCN21934.1"/>
    <property type="molecule type" value="Genomic_DNA"/>
</dbReference>
<dbReference type="EMBL" id="LT608138">
    <property type="protein sequence ID" value="SCL90270.1"/>
    <property type="molecule type" value="Genomic_DNA"/>
</dbReference>
<keyword evidence="1" id="KW-0175">Coiled coil</keyword>
<keyword evidence="3" id="KW-0472">Membrane</keyword>
<feature type="compositionally biased region" description="Basic and acidic residues" evidence="2">
    <location>
        <begin position="3867"/>
        <end position="3881"/>
    </location>
</feature>
<evidence type="ECO:0000313" key="5">
    <source>
        <dbReference type="EMBL" id="SCL90270.1"/>
    </source>
</evidence>
<gene>
    <name evidence="4" type="ORF">PBK173_000028700</name>
    <name evidence="6" type="ORF">PBNK65E_000026600</name>
    <name evidence="5" type="ORF">PBNK65NY_000026300</name>
</gene>
<accession>A0A0Y9TPW5</accession>
<feature type="transmembrane region" description="Helical" evidence="3">
    <location>
        <begin position="1745"/>
        <end position="1763"/>
    </location>
</feature>
<feature type="region of interest" description="Disordered" evidence="2">
    <location>
        <begin position="2241"/>
        <end position="2276"/>
    </location>
</feature>
<evidence type="ECO:0000313" key="4">
    <source>
        <dbReference type="EMBL" id="CXH88958.1"/>
    </source>
</evidence>
<dbReference type="Proteomes" id="UP000069549">
    <property type="component" value="Chromosome 2"/>
</dbReference>
<evidence type="ECO:0000256" key="2">
    <source>
        <dbReference type="SAM" id="MobiDB-lite"/>
    </source>
</evidence>
<feature type="coiled-coil region" evidence="1">
    <location>
        <begin position="3360"/>
        <end position="3387"/>
    </location>
</feature>
<proteinExistence type="predicted"/>
<feature type="compositionally biased region" description="Basic and acidic residues" evidence="2">
    <location>
        <begin position="2266"/>
        <end position="2276"/>
    </location>
</feature>
<evidence type="ECO:0000256" key="3">
    <source>
        <dbReference type="SAM" id="Phobius"/>
    </source>
</evidence>
<reference evidence="4 7" key="1">
    <citation type="submission" date="2016-02" db="EMBL/GenBank/DDBJ databases">
        <authorList>
            <consortium name="Pathogen Informatics"/>
        </authorList>
    </citation>
    <scope>NUCLEOTIDE SEQUENCE [LARGE SCALE GENOMIC DNA]</scope>
    <source>
        <strain evidence="4 7">K173</strain>
        <strain evidence="5 9">NK65 ny</strain>
        <strain evidence="6 8">NK65e</strain>
    </source>
</reference>
<evidence type="ECO:0000313" key="8">
    <source>
        <dbReference type="Proteomes" id="UP000220214"/>
    </source>
</evidence>
<name>A0A0Y9TPW5_PLABE</name>
<dbReference type="VEuPathDB" id="PlasmoDB:PBANKA_0210500"/>